<evidence type="ECO:0000256" key="1">
    <source>
        <dbReference type="ARBA" id="ARBA00004749"/>
    </source>
</evidence>
<dbReference type="InterPro" id="IPR013718">
    <property type="entry name" value="COQ9_C"/>
</dbReference>
<evidence type="ECO:0000313" key="9">
    <source>
        <dbReference type="Proteomes" id="UP000193963"/>
    </source>
</evidence>
<keyword evidence="4" id="KW-0809">Transit peptide</keyword>
<reference evidence="8 9" key="1">
    <citation type="submission" date="2017-03" db="EMBL/GenBank/DDBJ databases">
        <authorList>
            <person name="Afonso C.L."/>
            <person name="Miller P.J."/>
            <person name="Scott M.A."/>
            <person name="Spackman E."/>
            <person name="Goraichik I."/>
            <person name="Dimitrov K.M."/>
            <person name="Suarez D.L."/>
            <person name="Swayne D.E."/>
        </authorList>
    </citation>
    <scope>NUCLEOTIDE SEQUENCE [LARGE SCALE GENOMIC DNA]</scope>
    <source>
        <strain evidence="8 9">CECT 7751</strain>
    </source>
</reference>
<feature type="domain" description="COQ9 C-terminal" evidence="7">
    <location>
        <begin position="126"/>
        <end position="195"/>
    </location>
</feature>
<dbReference type="Proteomes" id="UP000193963">
    <property type="component" value="Unassembled WGS sequence"/>
</dbReference>
<comment type="pathway">
    <text evidence="1">Cofactor biosynthesis; ubiquinone biosynthesis.</text>
</comment>
<keyword evidence="5" id="KW-0446">Lipid-binding</keyword>
<dbReference type="InterPro" id="IPR012762">
    <property type="entry name" value="Ubiq_biosynth_COQ9"/>
</dbReference>
<dbReference type="PANTHER" id="PTHR21427:SF19">
    <property type="entry name" value="UBIQUINONE BIOSYNTHESIS PROTEIN COQ9, MITOCHONDRIAL"/>
    <property type="match status" value="1"/>
</dbReference>
<evidence type="ECO:0000256" key="5">
    <source>
        <dbReference type="ARBA" id="ARBA00023121"/>
    </source>
</evidence>
<evidence type="ECO:0000256" key="6">
    <source>
        <dbReference type="ARBA" id="ARBA00058104"/>
    </source>
</evidence>
<dbReference type="GO" id="GO:0008289">
    <property type="term" value="F:lipid binding"/>
    <property type="evidence" value="ECO:0007669"/>
    <property type="project" value="UniProtKB-KW"/>
</dbReference>
<comment type="similarity">
    <text evidence="2">Belongs to the COQ9 family.</text>
</comment>
<dbReference type="GO" id="GO:0006744">
    <property type="term" value="P:ubiquinone biosynthetic process"/>
    <property type="evidence" value="ECO:0007669"/>
    <property type="project" value="UniProtKB-KW"/>
</dbReference>
<organism evidence="8 9">
    <name type="scientific">Pseudooceanicola marinus</name>
    <dbReference type="NCBI Taxonomy" id="396013"/>
    <lineage>
        <taxon>Bacteria</taxon>
        <taxon>Pseudomonadati</taxon>
        <taxon>Pseudomonadota</taxon>
        <taxon>Alphaproteobacteria</taxon>
        <taxon>Rhodobacterales</taxon>
        <taxon>Paracoccaceae</taxon>
        <taxon>Pseudooceanicola</taxon>
    </lineage>
</organism>
<accession>A0A1X6ZJU4</accession>
<evidence type="ECO:0000256" key="3">
    <source>
        <dbReference type="ARBA" id="ARBA00022688"/>
    </source>
</evidence>
<dbReference type="PANTHER" id="PTHR21427">
    <property type="entry name" value="UBIQUINONE BIOSYNTHESIS PROTEIN COQ9, MITOCHONDRIAL"/>
    <property type="match status" value="1"/>
</dbReference>
<dbReference type="OrthoDB" id="7201143at2"/>
<proteinExistence type="inferred from homology"/>
<comment type="function">
    <text evidence="6">Membrane-associated protein that warps the membrane surface to access and bind aromatic isoprenes with high specificity, including ubiquinone (CoQ) isoprene intermediates and presents them directly to COQ7, therefore facilitating the COQ7-mediated hydroxylase step. Participates in the biosynthesis of coenzyme Q, also named ubiquinone, an essential lipid-soluble electron transporter for aerobic cellular respiration.</text>
</comment>
<name>A0A1X6ZJU4_9RHOB</name>
<evidence type="ECO:0000313" key="8">
    <source>
        <dbReference type="EMBL" id="SLN53511.1"/>
    </source>
</evidence>
<evidence type="ECO:0000259" key="7">
    <source>
        <dbReference type="Pfam" id="PF08511"/>
    </source>
</evidence>
<keyword evidence="3" id="KW-0831">Ubiquinone biosynthesis</keyword>
<sequence length="239" mass="25695">MTEETDARGTAPTAADRLLEAALIHVPFDGWSTATLQAAAQDADISPELAKALFPRGAVDLALAYHRAGDAEMARLFAAEAAEGAHGELRYSEKVARAIRLRLEIADKELVRRGAALFALPQHTADGARAVWGSADAIWTALGDTSDDLNWYSKRATLSGVYSSVVLYWLGDDSLDHQATWDFLDRRIGDVMRFEKVKGRVMSSPLGRLIEKGPLGVLSRVKAPQGASDLPGQAGPSGR</sequence>
<dbReference type="NCBIfam" id="TIGR02396">
    <property type="entry name" value="diverge_rpsU"/>
    <property type="match status" value="1"/>
</dbReference>
<evidence type="ECO:0000256" key="2">
    <source>
        <dbReference type="ARBA" id="ARBA00010766"/>
    </source>
</evidence>
<dbReference type="AlphaFoldDB" id="A0A1X6ZJU4"/>
<evidence type="ECO:0000256" key="4">
    <source>
        <dbReference type="ARBA" id="ARBA00022946"/>
    </source>
</evidence>
<dbReference type="Gene3D" id="1.10.357.10">
    <property type="entry name" value="Tetracycline Repressor, domain 2"/>
    <property type="match status" value="1"/>
</dbReference>
<protein>
    <recommendedName>
        <fullName evidence="7">COQ9 C-terminal domain-containing protein</fullName>
    </recommendedName>
</protein>
<dbReference type="EMBL" id="FWFN01000005">
    <property type="protein sequence ID" value="SLN53511.1"/>
    <property type="molecule type" value="Genomic_DNA"/>
</dbReference>
<dbReference type="Pfam" id="PF08511">
    <property type="entry name" value="COQ9"/>
    <property type="match status" value="1"/>
</dbReference>
<dbReference type="RefSeq" id="WP_085888627.1">
    <property type="nucleotide sequence ID" value="NZ_FWFN01000005.1"/>
</dbReference>
<gene>
    <name evidence="8" type="ORF">PSM7751_02576</name>
</gene>
<keyword evidence="9" id="KW-1185">Reference proteome</keyword>